<protein>
    <submittedName>
        <fullName evidence="2">Uncharacterized protein</fullName>
    </submittedName>
</protein>
<gene>
    <name evidence="2" type="ORF">FH972_025466</name>
</gene>
<dbReference type="AlphaFoldDB" id="A0A5N6L3P5"/>
<keyword evidence="3" id="KW-1185">Reference proteome</keyword>
<comment type="caution">
    <text evidence="2">The sequence shown here is derived from an EMBL/GenBank/DDBJ whole genome shotgun (WGS) entry which is preliminary data.</text>
</comment>
<feature type="compositionally biased region" description="Polar residues" evidence="1">
    <location>
        <begin position="69"/>
        <end position="82"/>
    </location>
</feature>
<reference evidence="2 3" key="1">
    <citation type="submission" date="2019-06" db="EMBL/GenBank/DDBJ databases">
        <title>A chromosomal-level reference genome of Carpinus fangiana (Coryloideae, Betulaceae).</title>
        <authorList>
            <person name="Yang X."/>
            <person name="Wang Z."/>
            <person name="Zhang L."/>
            <person name="Hao G."/>
            <person name="Liu J."/>
            <person name="Yang Y."/>
        </authorList>
    </citation>
    <scope>NUCLEOTIDE SEQUENCE [LARGE SCALE GENOMIC DNA]</scope>
    <source>
        <strain evidence="2">Cfa_2016G</strain>
        <tissue evidence="2">Leaf</tissue>
    </source>
</reference>
<feature type="compositionally biased region" description="Basic and acidic residues" evidence="1">
    <location>
        <begin position="190"/>
        <end position="201"/>
    </location>
</feature>
<proteinExistence type="predicted"/>
<dbReference type="Proteomes" id="UP000327013">
    <property type="component" value="Unassembled WGS sequence"/>
</dbReference>
<organism evidence="2 3">
    <name type="scientific">Carpinus fangiana</name>
    <dbReference type="NCBI Taxonomy" id="176857"/>
    <lineage>
        <taxon>Eukaryota</taxon>
        <taxon>Viridiplantae</taxon>
        <taxon>Streptophyta</taxon>
        <taxon>Embryophyta</taxon>
        <taxon>Tracheophyta</taxon>
        <taxon>Spermatophyta</taxon>
        <taxon>Magnoliopsida</taxon>
        <taxon>eudicotyledons</taxon>
        <taxon>Gunneridae</taxon>
        <taxon>Pentapetalae</taxon>
        <taxon>rosids</taxon>
        <taxon>fabids</taxon>
        <taxon>Fagales</taxon>
        <taxon>Betulaceae</taxon>
        <taxon>Carpinus</taxon>
    </lineage>
</organism>
<sequence length="475" mass="52378">MATTTSSSFRRMHPAAASSTSPRCNAIATPFSPASPARWPLLVPGRSGYAPNAGGNGFTSSTPPPKPSWQRTNPTPGGTTNWEKAREEMKKKEEERKRREELEKKAKEKADKEKWEQAAARAKELREKLARDEEARKKTQKEKEDRERREREARSKASAASASQAPKNYHKPTASSYMGDEDGYSFRPYDNPKPKRAEKVDSQGSLFSESSYAASHSTARTTPPPSHRGPYHNKDPDKVTIRAVYAFTDLFPKPVAQLVSGQGSVTDGLVLKMTTEGLFIDDDIRGVPQREWDVRAWTMKLVEVYCPCFNARFASNVPPPSSSSRFKFHSKEKDPVLRFLSGASAHGPPALSADETDVVLSEFLSVCRADCTSSHSSREPANNASQNGDMGGRHILRASVRDAENKKYVFIIDESEAWKVAVGLQRLRKGSQRALGGGSRNWGALTEPLEHRAGASVLGCTYGTVPVVMVELLPL</sequence>
<dbReference type="EMBL" id="VIBQ01000056">
    <property type="protein sequence ID" value="KAB8527815.1"/>
    <property type="molecule type" value="Genomic_DNA"/>
</dbReference>
<name>A0A5N6L3P5_9ROSI</name>
<dbReference type="OrthoDB" id="5421842at2759"/>
<evidence type="ECO:0000313" key="3">
    <source>
        <dbReference type="Proteomes" id="UP000327013"/>
    </source>
</evidence>
<feature type="compositionally biased region" description="Basic and acidic residues" evidence="1">
    <location>
        <begin position="83"/>
        <end position="155"/>
    </location>
</feature>
<evidence type="ECO:0000313" key="2">
    <source>
        <dbReference type="EMBL" id="KAB8527815.1"/>
    </source>
</evidence>
<feature type="compositionally biased region" description="Low complexity" evidence="1">
    <location>
        <begin position="156"/>
        <end position="165"/>
    </location>
</feature>
<evidence type="ECO:0000256" key="1">
    <source>
        <dbReference type="SAM" id="MobiDB-lite"/>
    </source>
</evidence>
<feature type="compositionally biased region" description="Polar residues" evidence="1">
    <location>
        <begin position="202"/>
        <end position="221"/>
    </location>
</feature>
<feature type="region of interest" description="Disordered" evidence="1">
    <location>
        <begin position="1"/>
        <end position="235"/>
    </location>
</feature>
<accession>A0A5N6L3P5</accession>